<dbReference type="CDD" id="cd00712">
    <property type="entry name" value="AsnB"/>
    <property type="match status" value="1"/>
</dbReference>
<evidence type="ECO:0000259" key="12">
    <source>
        <dbReference type="PROSITE" id="PS51278"/>
    </source>
</evidence>
<evidence type="ECO:0000256" key="6">
    <source>
        <dbReference type="ARBA" id="ARBA00022888"/>
    </source>
</evidence>
<dbReference type="Pfam" id="PF00733">
    <property type="entry name" value="Asn_synthase"/>
    <property type="match status" value="1"/>
</dbReference>
<dbReference type="GO" id="GO:0004066">
    <property type="term" value="F:asparagine synthase (glutamine-hydrolyzing) activity"/>
    <property type="evidence" value="ECO:0007669"/>
    <property type="project" value="UniProtKB-EC"/>
</dbReference>
<keyword evidence="13" id="KW-0436">Ligase</keyword>
<dbReference type="Gene3D" id="3.40.50.620">
    <property type="entry name" value="HUPs"/>
    <property type="match status" value="1"/>
</dbReference>
<name>A0A9D1QNN7_9LACO</name>
<evidence type="ECO:0000256" key="11">
    <source>
        <dbReference type="PIRSR" id="PIRSR001589-3"/>
    </source>
</evidence>
<comment type="caution">
    <text evidence="13">The sequence shown here is derived from an EMBL/GenBank/DDBJ whole genome shotgun (WGS) entry which is preliminary data.</text>
</comment>
<dbReference type="InterPro" id="IPR014729">
    <property type="entry name" value="Rossmann-like_a/b/a_fold"/>
</dbReference>
<dbReference type="EC" id="6.3.5.4" evidence="3"/>
<dbReference type="AlphaFoldDB" id="A0A9D1QNN7"/>
<evidence type="ECO:0000256" key="10">
    <source>
        <dbReference type="PIRSR" id="PIRSR001589-2"/>
    </source>
</evidence>
<feature type="site" description="Important for beta-aspartyl-AMP intermediate formation" evidence="11">
    <location>
        <position position="358"/>
    </location>
</feature>
<evidence type="ECO:0000256" key="7">
    <source>
        <dbReference type="ARBA" id="ARBA00022962"/>
    </source>
</evidence>
<dbReference type="Proteomes" id="UP000886878">
    <property type="component" value="Unassembled WGS sequence"/>
</dbReference>
<dbReference type="InterPro" id="IPR001962">
    <property type="entry name" value="Asn_synthase"/>
</dbReference>
<dbReference type="GO" id="GO:0005524">
    <property type="term" value="F:ATP binding"/>
    <property type="evidence" value="ECO:0007669"/>
    <property type="project" value="UniProtKB-KW"/>
</dbReference>
<dbReference type="SUPFAM" id="SSF52402">
    <property type="entry name" value="Adenine nucleotide alpha hydrolases-like"/>
    <property type="match status" value="1"/>
</dbReference>
<feature type="domain" description="Glutamine amidotransferase type-2" evidence="12">
    <location>
        <begin position="2"/>
        <end position="212"/>
    </location>
</feature>
<evidence type="ECO:0000313" key="14">
    <source>
        <dbReference type="Proteomes" id="UP000886878"/>
    </source>
</evidence>
<keyword evidence="4 10" id="KW-0547">Nucleotide-binding</keyword>
<feature type="binding site" evidence="10">
    <location>
        <position position="283"/>
    </location>
    <ligand>
        <name>ATP</name>
        <dbReference type="ChEBI" id="CHEBI:30616"/>
    </ligand>
</feature>
<dbReference type="PROSITE" id="PS51278">
    <property type="entry name" value="GATASE_TYPE_2"/>
    <property type="match status" value="1"/>
</dbReference>
<evidence type="ECO:0000256" key="4">
    <source>
        <dbReference type="ARBA" id="ARBA00022741"/>
    </source>
</evidence>
<reference evidence="13" key="1">
    <citation type="journal article" date="2021" name="PeerJ">
        <title>Extensive microbial diversity within the chicken gut microbiome revealed by metagenomics and culture.</title>
        <authorList>
            <person name="Gilroy R."/>
            <person name="Ravi A."/>
            <person name="Getino M."/>
            <person name="Pursley I."/>
            <person name="Horton D.L."/>
            <person name="Alikhan N.F."/>
            <person name="Baker D."/>
            <person name="Gharbi K."/>
            <person name="Hall N."/>
            <person name="Watson M."/>
            <person name="Adriaenssens E.M."/>
            <person name="Foster-Nyarko E."/>
            <person name="Jarju S."/>
            <person name="Secka A."/>
            <person name="Antonio M."/>
            <person name="Oren A."/>
            <person name="Chaudhuri R.R."/>
            <person name="La Ragione R."/>
            <person name="Hildebrand F."/>
            <person name="Pallen M.J."/>
        </authorList>
    </citation>
    <scope>NUCLEOTIDE SEQUENCE</scope>
    <source>
        <strain evidence="13">ChiHejej3B27-2180</strain>
    </source>
</reference>
<dbReference type="GO" id="GO:0005829">
    <property type="term" value="C:cytosol"/>
    <property type="evidence" value="ECO:0007669"/>
    <property type="project" value="TreeGrafter"/>
</dbReference>
<dbReference type="InterPro" id="IPR006426">
    <property type="entry name" value="Asn_synth_AEB"/>
</dbReference>
<proteinExistence type="inferred from homology"/>
<evidence type="ECO:0000256" key="8">
    <source>
        <dbReference type="ARBA" id="ARBA00048741"/>
    </source>
</evidence>
<dbReference type="NCBIfam" id="TIGR01536">
    <property type="entry name" value="asn_synth_AEB"/>
    <property type="match status" value="1"/>
</dbReference>
<dbReference type="EMBL" id="DXGK01000101">
    <property type="protein sequence ID" value="HIW70670.1"/>
    <property type="molecule type" value="Genomic_DNA"/>
</dbReference>
<accession>A0A9D1QNN7</accession>
<keyword evidence="6 9" id="KW-0061">Asparagine biosynthesis</keyword>
<gene>
    <name evidence="13" type="primary">asnB</name>
    <name evidence="13" type="ORF">H9876_04795</name>
</gene>
<evidence type="ECO:0000256" key="1">
    <source>
        <dbReference type="ARBA" id="ARBA00005187"/>
    </source>
</evidence>
<protein>
    <recommendedName>
        <fullName evidence="3">asparagine synthase (glutamine-hydrolyzing)</fullName>
        <ecNumber evidence="3">6.3.5.4</ecNumber>
    </recommendedName>
</protein>
<comment type="similarity">
    <text evidence="2">Belongs to the asparagine synthetase family.</text>
</comment>
<feature type="binding site" evidence="10">
    <location>
        <begin position="356"/>
        <end position="357"/>
    </location>
    <ligand>
        <name>ATP</name>
        <dbReference type="ChEBI" id="CHEBI:30616"/>
    </ligand>
</feature>
<keyword evidence="5 10" id="KW-0067">ATP-binding</keyword>
<dbReference type="PIRSF" id="PIRSF001589">
    <property type="entry name" value="Asn_synthetase_glu-h"/>
    <property type="match status" value="1"/>
</dbReference>
<dbReference type="InterPro" id="IPR051786">
    <property type="entry name" value="ASN_synthetase/amidase"/>
</dbReference>
<organism evidence="13 14">
    <name type="scientific">Candidatus Limosilactobacillus merdipullorum</name>
    <dbReference type="NCBI Taxonomy" id="2838653"/>
    <lineage>
        <taxon>Bacteria</taxon>
        <taxon>Bacillati</taxon>
        <taxon>Bacillota</taxon>
        <taxon>Bacilli</taxon>
        <taxon>Lactobacillales</taxon>
        <taxon>Lactobacillaceae</taxon>
        <taxon>Limosilactobacillus</taxon>
    </lineage>
</organism>
<dbReference type="CDD" id="cd01991">
    <property type="entry name" value="Asn_synthase_B_C"/>
    <property type="match status" value="1"/>
</dbReference>
<dbReference type="PANTHER" id="PTHR43284:SF1">
    <property type="entry name" value="ASPARAGINE SYNTHETASE"/>
    <property type="match status" value="1"/>
</dbReference>
<evidence type="ECO:0000256" key="9">
    <source>
        <dbReference type="PIRSR" id="PIRSR001589-1"/>
    </source>
</evidence>
<dbReference type="Gene3D" id="3.60.20.10">
    <property type="entry name" value="Glutamine Phosphoribosylpyrophosphate, subunit 1, domain 1"/>
    <property type="match status" value="1"/>
</dbReference>
<feature type="active site" description="For GATase activity" evidence="9">
    <location>
        <position position="2"/>
    </location>
</feature>
<dbReference type="InterPro" id="IPR029055">
    <property type="entry name" value="Ntn_hydrolases_N"/>
</dbReference>
<comment type="catalytic activity">
    <reaction evidence="8">
        <text>L-aspartate + L-glutamine + ATP + H2O = L-asparagine + L-glutamate + AMP + diphosphate + H(+)</text>
        <dbReference type="Rhea" id="RHEA:12228"/>
        <dbReference type="ChEBI" id="CHEBI:15377"/>
        <dbReference type="ChEBI" id="CHEBI:15378"/>
        <dbReference type="ChEBI" id="CHEBI:29985"/>
        <dbReference type="ChEBI" id="CHEBI:29991"/>
        <dbReference type="ChEBI" id="CHEBI:30616"/>
        <dbReference type="ChEBI" id="CHEBI:33019"/>
        <dbReference type="ChEBI" id="CHEBI:58048"/>
        <dbReference type="ChEBI" id="CHEBI:58359"/>
        <dbReference type="ChEBI" id="CHEBI:456215"/>
        <dbReference type="EC" id="6.3.5.4"/>
    </reaction>
</comment>
<keyword evidence="7 9" id="KW-0315">Glutamine amidotransferase</keyword>
<feature type="binding site" evidence="10">
    <location>
        <position position="99"/>
    </location>
    <ligand>
        <name>L-glutamine</name>
        <dbReference type="ChEBI" id="CHEBI:58359"/>
    </ligand>
</feature>
<evidence type="ECO:0000313" key="13">
    <source>
        <dbReference type="EMBL" id="HIW70670.1"/>
    </source>
</evidence>
<dbReference type="Pfam" id="PF13537">
    <property type="entry name" value="GATase_7"/>
    <property type="match status" value="1"/>
</dbReference>
<dbReference type="InterPro" id="IPR033738">
    <property type="entry name" value="AsnB_N"/>
</dbReference>
<dbReference type="GO" id="GO:0006529">
    <property type="term" value="P:asparagine biosynthetic process"/>
    <property type="evidence" value="ECO:0007669"/>
    <property type="project" value="UniProtKB-KW"/>
</dbReference>
<evidence type="ECO:0000256" key="2">
    <source>
        <dbReference type="ARBA" id="ARBA00005752"/>
    </source>
</evidence>
<evidence type="ECO:0000256" key="5">
    <source>
        <dbReference type="ARBA" id="ARBA00022840"/>
    </source>
</evidence>
<sequence>MCGIVAFVDNEKPQIKEDLIKKMKNRIIHRGPDSEGQYVDENVALGFRRLSFIDVKSGNQPIFNEDRSMAIEFNGEIYNFQELREELIKDGHTFTTHADTEVILHGYEQWGDDILKRLRGMFAFIIWDMKKKEMFGARDHFGIKPLYYGQMNGTFFVGSEIKAFLDHPHFDKQLNKEALKPYMTFQYSATNETFFKGIYKLPVGHCFHYKDGQLKIKEYWDAEFDPEDESFDQAVDNIENVLSNSVKAHSFADKGIKVGSFLSAGVDSSYVTAMMRPDNTFSIGFDSTYDETKQARELAAKLHLKNTDAKLTNEEAFHTFPLIQYYLDEPDSNPSVIPLYFLTRLAKDHGYKAMLSGEGADELFAGYIDYGFNSNSMLIRWFTDKLRELPQEKRYKIADWLDGKHFHGQLHMFRALARVKDTGFIGQAYIFSPKEAADILQDEYNCGPTIDDIVDPILDKVADKDIDEVAKKQYLDLHLFMPDDICLKADKMSMANSLELRVPLLDKEVMRVAGHTPTKYLFNRHGTKWAFRMAANRHLPEEWATRPKMGFPTPVRAWLREKKYYEEVRDLFQQDFVKEFFDQNKILQLLDDNYNDKVDGRRKIWTIYTFLVWYKLYFIDDFKPDESKMDRTQATAVED</sequence>
<reference evidence="13" key="2">
    <citation type="submission" date="2021-04" db="EMBL/GenBank/DDBJ databases">
        <authorList>
            <person name="Gilroy R."/>
        </authorList>
    </citation>
    <scope>NUCLEOTIDE SEQUENCE</scope>
    <source>
        <strain evidence="13">ChiHejej3B27-2180</strain>
    </source>
</reference>
<dbReference type="InterPro" id="IPR017932">
    <property type="entry name" value="GATase_2_dom"/>
</dbReference>
<comment type="pathway">
    <text evidence="1">Amino-acid biosynthesis; L-asparagine biosynthesis; L-asparagine from L-aspartate (L-Gln route): step 1/1.</text>
</comment>
<keyword evidence="9" id="KW-0028">Amino-acid biosynthesis</keyword>
<evidence type="ECO:0000256" key="3">
    <source>
        <dbReference type="ARBA" id="ARBA00012737"/>
    </source>
</evidence>
<dbReference type="SUPFAM" id="SSF56235">
    <property type="entry name" value="N-terminal nucleophile aminohydrolases (Ntn hydrolases)"/>
    <property type="match status" value="1"/>
</dbReference>
<dbReference type="PANTHER" id="PTHR43284">
    <property type="entry name" value="ASPARAGINE SYNTHETASE (GLUTAMINE-HYDROLYZING)"/>
    <property type="match status" value="1"/>
</dbReference>